<proteinExistence type="predicted"/>
<dbReference type="RefSeq" id="WP_213006967.1">
    <property type="nucleotide sequence ID" value="NZ_BOQN01000039.1"/>
</dbReference>
<dbReference type="Proteomes" id="UP000677082">
    <property type="component" value="Unassembled WGS sequence"/>
</dbReference>
<evidence type="ECO:0000313" key="1">
    <source>
        <dbReference type="EMBL" id="GIM91054.1"/>
    </source>
</evidence>
<sequence length="186" mass="19626">MLITFARAAGGSTLATVRRADGVVLELPGFDRKWRVPHDLAHAATECELGMSEGVFGSIAGGGVFGNMRVVGGKPRHDAADRSRRLLAANKRPLGVAEVLAGVVHDAVEHGRPAVPPELARGSWGIFSSDPFPWSPAQLSGAVRRLAGLAAEFERSGGALEFAWPDRLTSPVPAPAAPRRGRRGRV</sequence>
<dbReference type="AlphaFoldDB" id="A0A919W209"/>
<reference evidence="1 2" key="1">
    <citation type="submission" date="2021-03" db="EMBL/GenBank/DDBJ databases">
        <title>Whole genome shotgun sequence of Actinoplanes toevensis NBRC 105298.</title>
        <authorList>
            <person name="Komaki H."/>
            <person name="Tamura T."/>
        </authorList>
    </citation>
    <scope>NUCLEOTIDE SEQUENCE [LARGE SCALE GENOMIC DNA]</scope>
    <source>
        <strain evidence="1 2">NBRC 105298</strain>
    </source>
</reference>
<keyword evidence="2" id="KW-1185">Reference proteome</keyword>
<dbReference type="EMBL" id="BOQN01000039">
    <property type="protein sequence ID" value="GIM91054.1"/>
    <property type="molecule type" value="Genomic_DNA"/>
</dbReference>
<comment type="caution">
    <text evidence="1">The sequence shown here is derived from an EMBL/GenBank/DDBJ whole genome shotgun (WGS) entry which is preliminary data.</text>
</comment>
<gene>
    <name evidence="1" type="ORF">Ato02nite_028470</name>
</gene>
<protein>
    <submittedName>
        <fullName evidence="1">Uncharacterized protein</fullName>
    </submittedName>
</protein>
<organism evidence="1 2">
    <name type="scientific">Paractinoplanes toevensis</name>
    <dbReference type="NCBI Taxonomy" id="571911"/>
    <lineage>
        <taxon>Bacteria</taxon>
        <taxon>Bacillati</taxon>
        <taxon>Actinomycetota</taxon>
        <taxon>Actinomycetes</taxon>
        <taxon>Micromonosporales</taxon>
        <taxon>Micromonosporaceae</taxon>
        <taxon>Paractinoplanes</taxon>
    </lineage>
</organism>
<name>A0A919W209_9ACTN</name>
<accession>A0A919W209</accession>
<evidence type="ECO:0000313" key="2">
    <source>
        <dbReference type="Proteomes" id="UP000677082"/>
    </source>
</evidence>